<dbReference type="Proteomes" id="UP000539473">
    <property type="component" value="Unassembled WGS sequence"/>
</dbReference>
<dbReference type="PANTHER" id="PTHR47197:SF3">
    <property type="entry name" value="DIHYDRO-HEME D1 DEHYDROGENASE"/>
    <property type="match status" value="1"/>
</dbReference>
<dbReference type="AlphaFoldDB" id="A0A7W8KFU2"/>
<evidence type="ECO:0000256" key="1">
    <source>
        <dbReference type="SAM" id="SignalP"/>
    </source>
</evidence>
<dbReference type="InterPro" id="IPR011047">
    <property type="entry name" value="Quinoprotein_ADH-like_sf"/>
</dbReference>
<reference evidence="2" key="4">
    <citation type="submission" date="2024-05" db="EMBL/GenBank/DDBJ databases">
        <authorList>
            <person name="Sun Q."/>
            <person name="Zhou Y."/>
        </authorList>
    </citation>
    <scope>NUCLEOTIDE SEQUENCE</scope>
    <source>
        <strain evidence="2">CGMCC 1.18437</strain>
    </source>
</reference>
<dbReference type="InterPro" id="IPR011044">
    <property type="entry name" value="Quino_amine_DH_bsu"/>
</dbReference>
<dbReference type="EMBL" id="BNAJ01000003">
    <property type="protein sequence ID" value="GHF39811.1"/>
    <property type="molecule type" value="Genomic_DNA"/>
</dbReference>
<gene>
    <name evidence="2" type="ORF">GCM10017781_15510</name>
    <name evidence="3" type="ORF">HNQ07_001688</name>
</gene>
<evidence type="ECO:0000313" key="4">
    <source>
        <dbReference type="Proteomes" id="UP000539473"/>
    </source>
</evidence>
<comment type="caution">
    <text evidence="3">The sequence shown here is derived from an EMBL/GenBank/DDBJ whole genome shotgun (WGS) entry which is preliminary data.</text>
</comment>
<evidence type="ECO:0000313" key="2">
    <source>
        <dbReference type="EMBL" id="GHF39811.1"/>
    </source>
</evidence>
<dbReference type="InterPro" id="IPR051200">
    <property type="entry name" value="Host-pathogen_enzymatic-act"/>
</dbReference>
<keyword evidence="5" id="KW-1185">Reference proteome</keyword>
<dbReference type="SUPFAM" id="SSF50969">
    <property type="entry name" value="YVTN repeat-like/Quinoprotein amine dehydrogenase"/>
    <property type="match status" value="1"/>
</dbReference>
<evidence type="ECO:0000313" key="3">
    <source>
        <dbReference type="EMBL" id="MBB5376231.1"/>
    </source>
</evidence>
<reference evidence="5" key="2">
    <citation type="journal article" date="2019" name="Int. J. Syst. Evol. Microbiol.">
        <title>The Global Catalogue of Microorganisms (GCM) 10K type strain sequencing project: providing services to taxonomists for standard genome sequencing and annotation.</title>
        <authorList>
            <consortium name="The Broad Institute Genomics Platform"/>
            <consortium name="The Broad Institute Genome Sequencing Center for Infectious Disease"/>
            <person name="Wu L."/>
            <person name="Ma J."/>
        </authorList>
    </citation>
    <scope>NUCLEOTIDE SEQUENCE [LARGE SCALE GENOMIC DNA]</scope>
    <source>
        <strain evidence="5">CGMCC 1.18437</strain>
    </source>
</reference>
<name>A0A7W8KFU2_9DEIO</name>
<protein>
    <submittedName>
        <fullName evidence="3">WD40 repeat protein</fullName>
    </submittedName>
</protein>
<keyword evidence="1" id="KW-0732">Signal</keyword>
<reference evidence="2" key="1">
    <citation type="journal article" date="2014" name="Int. J. Syst. Evol. Microbiol.">
        <title>Complete genome of a new Firmicutes species belonging to the dominant human colonic microbiota ('Ruminococcus bicirculans') reveals two chromosomes and a selective capacity to utilize plant glucans.</title>
        <authorList>
            <consortium name="NISC Comparative Sequencing Program"/>
            <person name="Wegmann U."/>
            <person name="Louis P."/>
            <person name="Goesmann A."/>
            <person name="Henrissat B."/>
            <person name="Duncan S.H."/>
            <person name="Flint H.J."/>
        </authorList>
    </citation>
    <scope>NUCLEOTIDE SEQUENCE</scope>
    <source>
        <strain evidence="2">CGMCC 1.18437</strain>
    </source>
</reference>
<dbReference type="InterPro" id="IPR015943">
    <property type="entry name" value="WD40/YVTN_repeat-like_dom_sf"/>
</dbReference>
<evidence type="ECO:0000313" key="5">
    <source>
        <dbReference type="Proteomes" id="UP000619376"/>
    </source>
</evidence>
<dbReference type="Proteomes" id="UP000619376">
    <property type="component" value="Unassembled WGS sequence"/>
</dbReference>
<dbReference type="SUPFAM" id="SSF50998">
    <property type="entry name" value="Quinoprotein alcohol dehydrogenase-like"/>
    <property type="match status" value="1"/>
</dbReference>
<dbReference type="RefSeq" id="WP_184110592.1">
    <property type="nucleotide sequence ID" value="NZ_BNAJ01000003.1"/>
</dbReference>
<dbReference type="PANTHER" id="PTHR47197">
    <property type="entry name" value="PROTEIN NIRF"/>
    <property type="match status" value="1"/>
</dbReference>
<feature type="chain" id="PRO_5030892955" evidence="1">
    <location>
        <begin position="21"/>
        <end position="595"/>
    </location>
</feature>
<sequence length="595" mass="61685">MRLSPLLLALSLSLGGTAGALTLRTAGVYALPGADVNHARPLSGGRWAVSADNAVMVLGRDLKVGRAWHTLAGGVRFLAVSPQGTRVAAMTRSEWTVWDLDSGAALGHGQIYADHLGFDAAGNVLVMYRGALLRNTLASGPERFEALDVGEEWDDFVASPDGARAVLLGSGSAQLVDLGSGEVLAEAELADDADGLAATFSPDGQTVVVRTGNEAFLLTAGGDVTDIEHGSDFGTEDSAVYFTTADRFVYVGGRRGQTYDIASGKAVGQRFSVPSAGGAARGSDGTFLALGRGVARFDPTAHVENVRTQLVSSNAWLGAFLPDGKFYAGVDDFRPLRGGAPLNVGPLDDLYAFDAQAGRVWTLNGTTVRVTQAGRVRALATLDEDAEYETLNATPDGTVAVASGYYGLAVLDARTGKVTARVTSDELDMEDIHAAIPTPDGRAVLIVPHEGNVVRYDPRAGSQQTAFRLPSGAEANFLQVTPGGTVAVDYTDEDGEQRIGLIRPGAAAPYKTVSLPATVRGLRFSPDGKALAVLTGGEDAPLRVYDTATGALLASAGPFNNVSSLLAWAASGRQLLVGAGLLGKAGSVTVFDVLP</sequence>
<proteinExistence type="predicted"/>
<organism evidence="3 4">
    <name type="scientific">Deinococcus metalli</name>
    <dbReference type="NCBI Taxonomy" id="1141878"/>
    <lineage>
        <taxon>Bacteria</taxon>
        <taxon>Thermotogati</taxon>
        <taxon>Deinococcota</taxon>
        <taxon>Deinococci</taxon>
        <taxon>Deinococcales</taxon>
        <taxon>Deinococcaceae</taxon>
        <taxon>Deinococcus</taxon>
    </lineage>
</organism>
<dbReference type="EMBL" id="JACHFK010000003">
    <property type="protein sequence ID" value="MBB5376231.1"/>
    <property type="molecule type" value="Genomic_DNA"/>
</dbReference>
<reference evidence="3 4" key="3">
    <citation type="submission" date="2020-08" db="EMBL/GenBank/DDBJ databases">
        <title>Genomic Encyclopedia of Type Strains, Phase IV (KMG-IV): sequencing the most valuable type-strain genomes for metagenomic binning, comparative biology and taxonomic classification.</title>
        <authorList>
            <person name="Goeker M."/>
        </authorList>
    </citation>
    <scope>NUCLEOTIDE SEQUENCE [LARGE SCALE GENOMIC DNA]</scope>
    <source>
        <strain evidence="3 4">DSM 27521</strain>
    </source>
</reference>
<accession>A0A7W8KFU2</accession>
<dbReference type="Gene3D" id="2.130.10.10">
    <property type="entry name" value="YVTN repeat-like/Quinoprotein amine dehydrogenase"/>
    <property type="match status" value="2"/>
</dbReference>
<feature type="signal peptide" evidence="1">
    <location>
        <begin position="1"/>
        <end position="20"/>
    </location>
</feature>